<accession>A0A6C0H8Y4</accession>
<sequence length="268" mass="30909">MTIMIKEHPGYSKTLEYSEDKIICYKINNYQIMGVADGHGKNGNGKLISSYIADNFIILFTEHLKQNFININQLLINITKILHINVNTYINNNNISGGSTLSICVIDESINIVYLYNLGDSISMIFRKIEDIQQYKILFKTTKQIVHNQPNEFTGGFGDVDDICLIRTPEINQFPLMNDDYIFITTDGLYEGYNNIINKLISIRTDEDIINDFNNGLLINKYNILEYMITNQINYIYDQLKGIYSVEQIEDSFDNHAIILYTQIYGIS</sequence>
<dbReference type="EMBL" id="MN739898">
    <property type="protein sequence ID" value="QHT76575.1"/>
    <property type="molecule type" value="Genomic_DNA"/>
</dbReference>
<dbReference type="SMART" id="SM00331">
    <property type="entry name" value="PP2C_SIG"/>
    <property type="match status" value="1"/>
</dbReference>
<proteinExistence type="predicted"/>
<dbReference type="SMART" id="SM00332">
    <property type="entry name" value="PP2Cc"/>
    <property type="match status" value="1"/>
</dbReference>
<organism evidence="2">
    <name type="scientific">viral metagenome</name>
    <dbReference type="NCBI Taxonomy" id="1070528"/>
    <lineage>
        <taxon>unclassified sequences</taxon>
        <taxon>metagenomes</taxon>
        <taxon>organismal metagenomes</taxon>
    </lineage>
</organism>
<dbReference type="InterPro" id="IPR001932">
    <property type="entry name" value="PPM-type_phosphatase-like_dom"/>
</dbReference>
<protein>
    <recommendedName>
        <fullName evidence="1">PPM-type phosphatase domain-containing protein</fullName>
    </recommendedName>
</protein>
<name>A0A6C0H8Y4_9ZZZZ</name>
<reference evidence="2" key="1">
    <citation type="journal article" date="2020" name="Nature">
        <title>Giant virus diversity and host interactions through global metagenomics.</title>
        <authorList>
            <person name="Schulz F."/>
            <person name="Roux S."/>
            <person name="Paez-Espino D."/>
            <person name="Jungbluth S."/>
            <person name="Walsh D.A."/>
            <person name="Denef V.J."/>
            <person name="McMahon K.D."/>
            <person name="Konstantinidis K.T."/>
            <person name="Eloe-Fadrosh E.A."/>
            <person name="Kyrpides N.C."/>
            <person name="Woyke T."/>
        </authorList>
    </citation>
    <scope>NUCLEOTIDE SEQUENCE</scope>
    <source>
        <strain evidence="2">GVMAG-M-3300023179-82</strain>
    </source>
</reference>
<evidence type="ECO:0000313" key="2">
    <source>
        <dbReference type="EMBL" id="QHT76575.1"/>
    </source>
</evidence>
<feature type="domain" description="PPM-type phosphatase" evidence="1">
    <location>
        <begin position="2"/>
        <end position="268"/>
    </location>
</feature>
<dbReference type="AlphaFoldDB" id="A0A6C0H8Y4"/>
<dbReference type="Gene3D" id="3.60.40.10">
    <property type="entry name" value="PPM-type phosphatase domain"/>
    <property type="match status" value="1"/>
</dbReference>
<evidence type="ECO:0000259" key="1">
    <source>
        <dbReference type="PROSITE" id="PS51746"/>
    </source>
</evidence>
<dbReference type="PROSITE" id="PS51746">
    <property type="entry name" value="PPM_2"/>
    <property type="match status" value="1"/>
</dbReference>
<dbReference type="InterPro" id="IPR036457">
    <property type="entry name" value="PPM-type-like_dom_sf"/>
</dbReference>
<dbReference type="SUPFAM" id="SSF81606">
    <property type="entry name" value="PP2C-like"/>
    <property type="match status" value="1"/>
</dbReference>